<dbReference type="OrthoDB" id="5556956at2759"/>
<name>A0A9W8LV94_9FUNG</name>
<dbReference type="AlphaFoldDB" id="A0A9W8LV94"/>
<gene>
    <name evidence="2" type="ORF">H4R20_002178</name>
</gene>
<dbReference type="PANTHER" id="PTHR28096:SF1">
    <property type="entry name" value="PROTEIN FAF1"/>
    <property type="match status" value="1"/>
</dbReference>
<feature type="compositionally biased region" description="Basic and acidic residues" evidence="1">
    <location>
        <begin position="53"/>
        <end position="67"/>
    </location>
</feature>
<dbReference type="InterPro" id="IPR027973">
    <property type="entry name" value="FSAF1-like"/>
</dbReference>
<protein>
    <submittedName>
        <fullName evidence="2">Uncharacterized protein</fullName>
    </submittedName>
</protein>
<dbReference type="InterPro" id="IPR053030">
    <property type="entry name" value="Ribosomal_biogenesis_FAF1-like"/>
</dbReference>
<feature type="region of interest" description="Disordered" evidence="1">
    <location>
        <begin position="156"/>
        <end position="221"/>
    </location>
</feature>
<feature type="region of interest" description="Disordered" evidence="1">
    <location>
        <begin position="42"/>
        <end position="67"/>
    </location>
</feature>
<dbReference type="GO" id="GO:0005730">
    <property type="term" value="C:nucleolus"/>
    <property type="evidence" value="ECO:0007669"/>
    <property type="project" value="TreeGrafter"/>
</dbReference>
<dbReference type="PANTHER" id="PTHR28096">
    <property type="entry name" value="PROTEIN FAF1"/>
    <property type="match status" value="1"/>
</dbReference>
<evidence type="ECO:0000313" key="2">
    <source>
        <dbReference type="EMBL" id="KAJ2805219.1"/>
    </source>
</evidence>
<dbReference type="Proteomes" id="UP001140094">
    <property type="component" value="Unassembled WGS sequence"/>
</dbReference>
<feature type="region of interest" description="Disordered" evidence="1">
    <location>
        <begin position="86"/>
        <end position="139"/>
    </location>
</feature>
<comment type="caution">
    <text evidence="2">The sequence shown here is derived from an EMBL/GenBank/DDBJ whole genome shotgun (WGS) entry which is preliminary data.</text>
</comment>
<proteinExistence type="predicted"/>
<keyword evidence="3" id="KW-1185">Reference proteome</keyword>
<organism evidence="2 3">
    <name type="scientific">Coemansia guatemalensis</name>
    <dbReference type="NCBI Taxonomy" id="2761395"/>
    <lineage>
        <taxon>Eukaryota</taxon>
        <taxon>Fungi</taxon>
        <taxon>Fungi incertae sedis</taxon>
        <taxon>Zoopagomycota</taxon>
        <taxon>Kickxellomycotina</taxon>
        <taxon>Kickxellomycetes</taxon>
        <taxon>Kickxellales</taxon>
        <taxon>Kickxellaceae</taxon>
        <taxon>Coemansia</taxon>
    </lineage>
</organism>
<feature type="compositionally biased region" description="Polar residues" evidence="1">
    <location>
        <begin position="198"/>
        <end position="207"/>
    </location>
</feature>
<dbReference type="EMBL" id="JANBUO010000312">
    <property type="protein sequence ID" value="KAJ2805219.1"/>
    <property type="molecule type" value="Genomic_DNA"/>
</dbReference>
<feature type="compositionally biased region" description="Basic residues" evidence="1">
    <location>
        <begin position="208"/>
        <end position="221"/>
    </location>
</feature>
<evidence type="ECO:0000256" key="1">
    <source>
        <dbReference type="SAM" id="MobiDB-lite"/>
    </source>
</evidence>
<accession>A0A9W8LV94</accession>
<sequence>MATESKGRRREPEVVVFDQPGANIQKQQGTSKFAYKAFMSSKISKINAKPPKPKTEEELKEDEQNKQHDLELKSLLEGKVMIEKLHESQLSGKDRHKHNTEKLARLGMKVKSKGRIPTDIYYASQRNRNTRAKKAIQDAKDRGVLNDSVKREIEVSHFGKASGSKRKPRLTDRGPNAGPGKFKDGVLHISKGHIDRVNGSSSATSRVNKQRNGTKSKKHRR</sequence>
<dbReference type="GO" id="GO:0000462">
    <property type="term" value="P:maturation of SSU-rRNA from tricistronic rRNA transcript (SSU-rRNA, 5.8S rRNA, LSU-rRNA)"/>
    <property type="evidence" value="ECO:0007669"/>
    <property type="project" value="TreeGrafter"/>
</dbReference>
<reference evidence="2" key="1">
    <citation type="submission" date="2022-07" db="EMBL/GenBank/DDBJ databases">
        <title>Phylogenomic reconstructions and comparative analyses of Kickxellomycotina fungi.</title>
        <authorList>
            <person name="Reynolds N.K."/>
            <person name="Stajich J.E."/>
            <person name="Barry K."/>
            <person name="Grigoriev I.V."/>
            <person name="Crous P."/>
            <person name="Smith M.E."/>
        </authorList>
    </citation>
    <scope>NUCLEOTIDE SEQUENCE</scope>
    <source>
        <strain evidence="2">NRRL 1565</strain>
    </source>
</reference>
<dbReference type="Pfam" id="PF15375">
    <property type="entry name" value="FSAF1"/>
    <property type="match status" value="1"/>
</dbReference>
<evidence type="ECO:0000313" key="3">
    <source>
        <dbReference type="Proteomes" id="UP001140094"/>
    </source>
</evidence>
<feature type="compositionally biased region" description="Basic and acidic residues" evidence="1">
    <location>
        <begin position="181"/>
        <end position="196"/>
    </location>
</feature>